<evidence type="ECO:0000259" key="1">
    <source>
        <dbReference type="PROSITE" id="PS50878"/>
    </source>
</evidence>
<evidence type="ECO:0000313" key="4">
    <source>
        <dbReference type="Proteomes" id="UP000075243"/>
    </source>
</evidence>
<dbReference type="SUPFAM" id="SSF56672">
    <property type="entry name" value="DNA/RNA polymerases"/>
    <property type="match status" value="1"/>
</dbReference>
<dbReference type="InterPro" id="IPR043128">
    <property type="entry name" value="Rev_trsase/Diguanyl_cyclase"/>
</dbReference>
<accession>A0A151S0D6</accession>
<dbReference type="Gramene" id="C.cajan_27346.t">
    <property type="protein sequence ID" value="C.cajan_27346.t"/>
    <property type="gene ID" value="C.cajan_27346"/>
</dbReference>
<dbReference type="AlphaFoldDB" id="A0A151S0D6"/>
<dbReference type="Gene3D" id="3.30.420.10">
    <property type="entry name" value="Ribonuclease H-like superfamily/Ribonuclease H"/>
    <property type="match status" value="1"/>
</dbReference>
<protein>
    <submittedName>
        <fullName evidence="3">Retrovirus-related Pol polyprotein from transposon opus</fullName>
    </submittedName>
</protein>
<feature type="domain" description="Integrase catalytic" evidence="2">
    <location>
        <begin position="289"/>
        <end position="408"/>
    </location>
</feature>
<sequence>PIAQRKRKMGTDRKLAVEAEVAKLIEARFTREVQYTTWLTNVVMVRKPNGKWRMCTDYTNLNKACPKDAYPLPNIDRLVDGASGHKFLTFLDAYSRYNQIRMHPGDEEKTAFITDSANFCYQVMPFGLKNAGATYQRLMNKVFQNQIGKNMKVYVDDMVVKSEDLDRHLSDLAEVFQQLRRHDMRLNSEKCVFGVSGGKFLGFMLSARGIEANPDKWQAIVEDYVLREVHQGICGSHSGGRTLAMKVLRAGFYWPTLKSDCMQFVKHCLSCQRHGNLIHASAEELHSISSSWPFAMWGMDILGPFPIAKGQCKFLLVAVDYFTKWVEAEPLANITAANVQKFLWKNIITRFGIPYALVTDNGLMLLAKGPGFKAVVRWCNATTGLRSRISKAALLNRVINARRDSLRS</sequence>
<dbReference type="SUPFAM" id="SSF53098">
    <property type="entry name" value="Ribonuclease H-like"/>
    <property type="match status" value="1"/>
</dbReference>
<dbReference type="PROSITE" id="PS50994">
    <property type="entry name" value="INTEGRASE"/>
    <property type="match status" value="1"/>
</dbReference>
<dbReference type="Gene3D" id="1.10.340.70">
    <property type="match status" value="1"/>
</dbReference>
<dbReference type="PANTHER" id="PTHR37984">
    <property type="entry name" value="PROTEIN CBG26694"/>
    <property type="match status" value="1"/>
</dbReference>
<proteinExistence type="predicted"/>
<evidence type="ECO:0000259" key="2">
    <source>
        <dbReference type="PROSITE" id="PS50994"/>
    </source>
</evidence>
<evidence type="ECO:0000313" key="3">
    <source>
        <dbReference type="EMBL" id="KYP48295.1"/>
    </source>
</evidence>
<dbReference type="InterPro" id="IPR012337">
    <property type="entry name" value="RNaseH-like_sf"/>
</dbReference>
<gene>
    <name evidence="3" type="ORF">KK1_030082</name>
</gene>
<dbReference type="Gene3D" id="3.10.10.10">
    <property type="entry name" value="HIV Type 1 Reverse Transcriptase, subunit A, domain 1"/>
    <property type="match status" value="1"/>
</dbReference>
<keyword evidence="4" id="KW-1185">Reference proteome</keyword>
<name>A0A151S0D6_CAJCA</name>
<dbReference type="CDD" id="cd01647">
    <property type="entry name" value="RT_LTR"/>
    <property type="match status" value="1"/>
</dbReference>
<dbReference type="InterPro" id="IPR050951">
    <property type="entry name" value="Retrovirus_Pol_polyprotein"/>
</dbReference>
<dbReference type="GO" id="GO:0015074">
    <property type="term" value="P:DNA integration"/>
    <property type="evidence" value="ECO:0007669"/>
    <property type="project" value="InterPro"/>
</dbReference>
<dbReference type="PANTHER" id="PTHR37984:SF5">
    <property type="entry name" value="PROTEIN NYNRIN-LIKE"/>
    <property type="match status" value="1"/>
</dbReference>
<reference evidence="3" key="1">
    <citation type="journal article" date="2012" name="Nat. Biotechnol.">
        <title>Draft genome sequence of pigeonpea (Cajanus cajan), an orphan legume crop of resource-poor farmers.</title>
        <authorList>
            <person name="Varshney R.K."/>
            <person name="Chen W."/>
            <person name="Li Y."/>
            <person name="Bharti A.K."/>
            <person name="Saxena R.K."/>
            <person name="Schlueter J.A."/>
            <person name="Donoghue M.T."/>
            <person name="Azam S."/>
            <person name="Fan G."/>
            <person name="Whaley A.M."/>
            <person name="Farmer A.D."/>
            <person name="Sheridan J."/>
            <person name="Iwata A."/>
            <person name="Tuteja R."/>
            <person name="Penmetsa R.V."/>
            <person name="Wu W."/>
            <person name="Upadhyaya H.D."/>
            <person name="Yang S.P."/>
            <person name="Shah T."/>
            <person name="Saxena K.B."/>
            <person name="Michael T."/>
            <person name="McCombie W.R."/>
            <person name="Yang B."/>
            <person name="Zhang G."/>
            <person name="Yang H."/>
            <person name="Wang J."/>
            <person name="Spillane C."/>
            <person name="Cook D.R."/>
            <person name="May G.D."/>
            <person name="Xu X."/>
            <person name="Jackson S.A."/>
        </authorList>
    </citation>
    <scope>NUCLEOTIDE SEQUENCE [LARGE SCALE GENOMIC DNA]</scope>
</reference>
<organism evidence="3 4">
    <name type="scientific">Cajanus cajan</name>
    <name type="common">Pigeon pea</name>
    <name type="synonym">Cajanus indicus</name>
    <dbReference type="NCBI Taxonomy" id="3821"/>
    <lineage>
        <taxon>Eukaryota</taxon>
        <taxon>Viridiplantae</taxon>
        <taxon>Streptophyta</taxon>
        <taxon>Embryophyta</taxon>
        <taxon>Tracheophyta</taxon>
        <taxon>Spermatophyta</taxon>
        <taxon>Magnoliopsida</taxon>
        <taxon>eudicotyledons</taxon>
        <taxon>Gunneridae</taxon>
        <taxon>Pentapetalae</taxon>
        <taxon>rosids</taxon>
        <taxon>fabids</taxon>
        <taxon>Fabales</taxon>
        <taxon>Fabaceae</taxon>
        <taxon>Papilionoideae</taxon>
        <taxon>50 kb inversion clade</taxon>
        <taxon>NPAAA clade</taxon>
        <taxon>indigoferoid/millettioid clade</taxon>
        <taxon>Phaseoleae</taxon>
        <taxon>Cajanus</taxon>
    </lineage>
</organism>
<dbReference type="InterPro" id="IPR041588">
    <property type="entry name" value="Integrase_H2C2"/>
</dbReference>
<dbReference type="InterPro" id="IPR001584">
    <property type="entry name" value="Integrase_cat-core"/>
</dbReference>
<dbReference type="InterPro" id="IPR043502">
    <property type="entry name" value="DNA/RNA_pol_sf"/>
</dbReference>
<dbReference type="Proteomes" id="UP000075243">
    <property type="component" value="Unassembled WGS sequence"/>
</dbReference>
<feature type="domain" description="Reverse transcriptase" evidence="1">
    <location>
        <begin position="26"/>
        <end position="205"/>
    </location>
</feature>
<feature type="non-terminal residue" evidence="3">
    <location>
        <position position="1"/>
    </location>
</feature>
<dbReference type="GO" id="GO:0003676">
    <property type="term" value="F:nucleic acid binding"/>
    <property type="evidence" value="ECO:0007669"/>
    <property type="project" value="InterPro"/>
</dbReference>
<dbReference type="InterPro" id="IPR000477">
    <property type="entry name" value="RT_dom"/>
</dbReference>
<dbReference type="EMBL" id="KQ483504">
    <property type="protein sequence ID" value="KYP48295.1"/>
    <property type="molecule type" value="Genomic_DNA"/>
</dbReference>
<dbReference type="Gene3D" id="3.30.70.270">
    <property type="match status" value="1"/>
</dbReference>
<dbReference type="Pfam" id="PF17921">
    <property type="entry name" value="Integrase_H2C2"/>
    <property type="match status" value="1"/>
</dbReference>
<dbReference type="PROSITE" id="PS50878">
    <property type="entry name" value="RT_POL"/>
    <property type="match status" value="1"/>
</dbReference>
<dbReference type="InterPro" id="IPR036397">
    <property type="entry name" value="RNaseH_sf"/>
</dbReference>
<dbReference type="Pfam" id="PF00078">
    <property type="entry name" value="RVT_1"/>
    <property type="match status" value="1"/>
</dbReference>
<dbReference type="Pfam" id="PF00665">
    <property type="entry name" value="rve"/>
    <property type="match status" value="1"/>
</dbReference>